<gene>
    <name evidence="1" type="ORF">CDV31_006662</name>
</gene>
<feature type="non-terminal residue" evidence="1">
    <location>
        <position position="124"/>
    </location>
</feature>
<evidence type="ECO:0000313" key="1">
    <source>
        <dbReference type="EMBL" id="RSM11559.1"/>
    </source>
</evidence>
<dbReference type="Proteomes" id="UP000288429">
    <property type="component" value="Unassembled WGS sequence"/>
</dbReference>
<keyword evidence="2" id="KW-1185">Reference proteome</keyword>
<evidence type="ECO:0000313" key="2">
    <source>
        <dbReference type="Proteomes" id="UP000288429"/>
    </source>
</evidence>
<organism evidence="1 2">
    <name type="scientific">Fusarium ambrosium</name>
    <dbReference type="NCBI Taxonomy" id="131363"/>
    <lineage>
        <taxon>Eukaryota</taxon>
        <taxon>Fungi</taxon>
        <taxon>Dikarya</taxon>
        <taxon>Ascomycota</taxon>
        <taxon>Pezizomycotina</taxon>
        <taxon>Sordariomycetes</taxon>
        <taxon>Hypocreomycetidae</taxon>
        <taxon>Hypocreales</taxon>
        <taxon>Nectriaceae</taxon>
        <taxon>Fusarium</taxon>
        <taxon>Fusarium solani species complex</taxon>
    </lineage>
</organism>
<comment type="caution">
    <text evidence="1">The sequence shown here is derived from an EMBL/GenBank/DDBJ whole genome shotgun (WGS) entry which is preliminary data.</text>
</comment>
<sequence length="124" mass="13864">MHCSTPGLSATATMEESFLVTTCPSFNSDLLASSPYLFSSSFLEMAPNLIFQPRSTPSIQNGEALSRVDIISELERSSFIRQSRSWASLNVTLAPENCLRHFSVAWPFDFLSRSILCRAKPQRK</sequence>
<accession>A0A428UB81</accession>
<protein>
    <submittedName>
        <fullName evidence="1">Uncharacterized protein</fullName>
    </submittedName>
</protein>
<dbReference type="AlphaFoldDB" id="A0A428UB81"/>
<dbReference type="EMBL" id="NIZV01000077">
    <property type="protein sequence ID" value="RSM11559.1"/>
    <property type="molecule type" value="Genomic_DNA"/>
</dbReference>
<proteinExistence type="predicted"/>
<reference evidence="1 2" key="1">
    <citation type="submission" date="2017-06" db="EMBL/GenBank/DDBJ databases">
        <title>Cmopartive genomic analysis of Ambrosia Fusariam Clade fungi.</title>
        <authorList>
            <person name="Stajich J.E."/>
            <person name="Carrillo J."/>
            <person name="Kijimoto T."/>
            <person name="Eskalen A."/>
            <person name="O'Donnell K."/>
            <person name="Kasson M."/>
        </authorList>
    </citation>
    <scope>NUCLEOTIDE SEQUENCE [LARGE SCALE GENOMIC DNA]</scope>
    <source>
        <strain evidence="1 2">NRRL 20438</strain>
    </source>
</reference>
<name>A0A428UB81_9HYPO</name>